<protein>
    <submittedName>
        <fullName evidence="5">Amyloid beta protein binding family B member 1 interacting protein</fullName>
    </submittedName>
</protein>
<evidence type="ECO:0000259" key="4">
    <source>
        <dbReference type="PROSITE" id="PS50200"/>
    </source>
</evidence>
<feature type="domain" description="Ras-associating" evidence="4">
    <location>
        <begin position="182"/>
        <end position="269"/>
    </location>
</feature>
<dbReference type="Gene3D" id="3.10.20.90">
    <property type="entry name" value="Phosphatidylinositol 3-kinase Catalytic Subunit, Chain A, domain 1"/>
    <property type="match status" value="1"/>
</dbReference>
<feature type="compositionally biased region" description="Pro residues" evidence="3">
    <location>
        <begin position="129"/>
        <end position="142"/>
    </location>
</feature>
<dbReference type="PROSITE" id="PS50200">
    <property type="entry name" value="RA"/>
    <property type="match status" value="1"/>
</dbReference>
<gene>
    <name evidence="5" type="primary">APBB1IP</name>
</gene>
<dbReference type="SUPFAM" id="SSF54236">
    <property type="entry name" value="Ubiquitin-like"/>
    <property type="match status" value="1"/>
</dbReference>
<dbReference type="InParanoid" id="M3XKU5"/>
<comment type="subcellular location">
    <subcellularLocation>
        <location evidence="1">Cell membrane</location>
        <topology evidence="1">Peripheral membrane protein</topology>
    </subcellularLocation>
</comment>
<dbReference type="FunFam" id="3.10.20.90:FF:000124">
    <property type="entry name" value="amyloid beta A4 precursor protein-binding family B member 1-interacting protein-like"/>
    <property type="match status" value="1"/>
</dbReference>
<dbReference type="InterPro" id="IPR000159">
    <property type="entry name" value="RA_dom"/>
</dbReference>
<dbReference type="EMBL" id="AFYH01159741">
    <property type="status" value="NOT_ANNOTATED_CDS"/>
    <property type="molecule type" value="Genomic_DNA"/>
</dbReference>
<reference evidence="6" key="1">
    <citation type="submission" date="2011-08" db="EMBL/GenBank/DDBJ databases">
        <title>The draft genome of Latimeria chalumnae.</title>
        <authorList>
            <person name="Di Palma F."/>
            <person name="Alfoldi J."/>
            <person name="Johnson J."/>
            <person name="Berlin A."/>
            <person name="Gnerre S."/>
            <person name="Jaffe D."/>
            <person name="MacCallum I."/>
            <person name="Young S."/>
            <person name="Walker B.J."/>
            <person name="Lander E."/>
            <person name="Lindblad-Toh K."/>
        </authorList>
    </citation>
    <scope>NUCLEOTIDE SEQUENCE [LARGE SCALE GENOMIC DNA]</scope>
    <source>
        <strain evidence="6">Wild caught</strain>
    </source>
</reference>
<dbReference type="Pfam" id="PF21989">
    <property type="entry name" value="RA_2"/>
    <property type="match status" value="1"/>
</dbReference>
<dbReference type="EMBL" id="AFYH01159743">
    <property type="status" value="NOT_ANNOTATED_CDS"/>
    <property type="molecule type" value="Genomic_DNA"/>
</dbReference>
<reference evidence="5" key="2">
    <citation type="submission" date="2025-08" db="UniProtKB">
        <authorList>
            <consortium name="Ensembl"/>
        </authorList>
    </citation>
    <scope>IDENTIFICATION</scope>
</reference>
<dbReference type="eggNOG" id="KOG3751">
    <property type="taxonomic scope" value="Eukaryota"/>
</dbReference>
<dbReference type="HOGENOM" id="CLU_983398_0_0_1"/>
<feature type="coiled-coil region" evidence="2">
    <location>
        <begin position="155"/>
        <end position="182"/>
    </location>
</feature>
<dbReference type="InterPro" id="IPR039664">
    <property type="entry name" value="GRB/APBB1IP"/>
</dbReference>
<dbReference type="EMBL" id="AFYH01159737">
    <property type="status" value="NOT_ANNOTATED_CDS"/>
    <property type="molecule type" value="Genomic_DNA"/>
</dbReference>
<dbReference type="Ensembl" id="ENSLACT00000026668.1">
    <property type="protein sequence ID" value="ENSLACP00000023351.1"/>
    <property type="gene ID" value="ENSLACG00000022255.1"/>
</dbReference>
<dbReference type="STRING" id="7897.ENSLACP00000023351"/>
<evidence type="ECO:0000313" key="5">
    <source>
        <dbReference type="Ensembl" id="ENSLACP00000023351.1"/>
    </source>
</evidence>
<dbReference type="CDD" id="cd16137">
    <property type="entry name" value="RA_MRL_RIAM"/>
    <property type="match status" value="1"/>
</dbReference>
<keyword evidence="2" id="KW-0175">Coiled coil</keyword>
<dbReference type="OMA" id="EANTSMG"/>
<dbReference type="SMART" id="SM00314">
    <property type="entry name" value="RA"/>
    <property type="match status" value="1"/>
</dbReference>
<dbReference type="AlphaFoldDB" id="M3XKU5"/>
<dbReference type="Proteomes" id="UP000008672">
    <property type="component" value="Unassembled WGS sequence"/>
</dbReference>
<evidence type="ECO:0000313" key="6">
    <source>
        <dbReference type="Proteomes" id="UP000008672"/>
    </source>
</evidence>
<dbReference type="EMBL" id="AFYH01159740">
    <property type="status" value="NOT_ANNOTATED_CDS"/>
    <property type="molecule type" value="Genomic_DNA"/>
</dbReference>
<organism evidence="5 6">
    <name type="scientific">Latimeria chalumnae</name>
    <name type="common">Coelacanth</name>
    <dbReference type="NCBI Taxonomy" id="7897"/>
    <lineage>
        <taxon>Eukaryota</taxon>
        <taxon>Metazoa</taxon>
        <taxon>Chordata</taxon>
        <taxon>Craniata</taxon>
        <taxon>Vertebrata</taxon>
        <taxon>Euteleostomi</taxon>
        <taxon>Coelacanthiformes</taxon>
        <taxon>Coelacanthidae</taxon>
        <taxon>Latimeria</taxon>
    </lineage>
</organism>
<dbReference type="EMBL" id="AFYH01159742">
    <property type="status" value="NOT_ANNOTATED_CDS"/>
    <property type="molecule type" value="Genomic_DNA"/>
</dbReference>
<dbReference type="GO" id="GO:0007165">
    <property type="term" value="P:signal transduction"/>
    <property type="evidence" value="ECO:0007669"/>
    <property type="project" value="InterPro"/>
</dbReference>
<dbReference type="EMBL" id="AFYH01159744">
    <property type="status" value="NOT_ANNOTATED_CDS"/>
    <property type="molecule type" value="Genomic_DNA"/>
</dbReference>
<name>M3XKU5_LATCH</name>
<proteinExistence type="predicted"/>
<dbReference type="GeneTree" id="ENSGT00940000156105"/>
<sequence>MEQACDDIDAMFSDLLGEMDMLTQSLEVESLHPAVPPALNTDFSFAVGFKDLNESLSALEDTDLDALMADLVADINKVEVETSKGHNSALQDSALPPPPSEDVGVIASSIYIPAFPGSTAVNTGYFSEPLPPPPPLPRPPPDADILLPSKPSETLTQEEIEAKAKADKIKDALEKLKEAKVKKLVIKVHMNDESSKTLMVDERQPVREILDNLFEKTHCDCCVDWCLYEINPDLQIERFFEDHENLVEILLHWTRDSENKILFVEHKEKYAVFRNPQNYYLAKKGKGAEKDMKEKMKESLLEVSKVSQLG</sequence>
<reference evidence="5" key="3">
    <citation type="submission" date="2025-09" db="UniProtKB">
        <authorList>
            <consortium name="Ensembl"/>
        </authorList>
    </citation>
    <scope>IDENTIFICATION</scope>
</reference>
<dbReference type="Bgee" id="ENSLACG00000022255">
    <property type="expression patterns" value="Expressed in pelvic fin and 3 other cell types or tissues"/>
</dbReference>
<evidence type="ECO:0000256" key="2">
    <source>
        <dbReference type="SAM" id="Coils"/>
    </source>
</evidence>
<dbReference type="EMBL" id="AFYH01159738">
    <property type="status" value="NOT_ANNOTATED_CDS"/>
    <property type="molecule type" value="Genomic_DNA"/>
</dbReference>
<dbReference type="PANTHER" id="PTHR11243">
    <property type="entry name" value="GROWTH FACTOR RECEPTOR-BOUND PROTEIN"/>
    <property type="match status" value="1"/>
</dbReference>
<dbReference type="InterPro" id="IPR029071">
    <property type="entry name" value="Ubiquitin-like_domsf"/>
</dbReference>
<keyword evidence="6" id="KW-1185">Reference proteome</keyword>
<evidence type="ECO:0000256" key="3">
    <source>
        <dbReference type="SAM" id="MobiDB-lite"/>
    </source>
</evidence>
<dbReference type="EMBL" id="AFYH01159735">
    <property type="status" value="NOT_ANNOTATED_CDS"/>
    <property type="molecule type" value="Genomic_DNA"/>
</dbReference>
<dbReference type="GO" id="GO:0005829">
    <property type="term" value="C:cytosol"/>
    <property type="evidence" value="ECO:0007669"/>
    <property type="project" value="TreeGrafter"/>
</dbReference>
<dbReference type="EMBL" id="AFYH01159736">
    <property type="status" value="NOT_ANNOTATED_CDS"/>
    <property type="molecule type" value="Genomic_DNA"/>
</dbReference>
<dbReference type="EMBL" id="AFYH01159739">
    <property type="status" value="NOT_ANNOTATED_CDS"/>
    <property type="molecule type" value="Genomic_DNA"/>
</dbReference>
<dbReference type="PANTHER" id="PTHR11243:SF14">
    <property type="entry name" value="AMYLOID BETA A4 PRECURSOR PROTEIN-BINDING FAMILY B MEMBER 1-INTERACTING PROTEIN"/>
    <property type="match status" value="1"/>
</dbReference>
<accession>M3XKU5</accession>
<evidence type="ECO:0000256" key="1">
    <source>
        <dbReference type="ARBA" id="ARBA00004202"/>
    </source>
</evidence>
<dbReference type="GO" id="GO:0005886">
    <property type="term" value="C:plasma membrane"/>
    <property type="evidence" value="ECO:0007669"/>
    <property type="project" value="UniProtKB-SubCell"/>
</dbReference>
<feature type="region of interest" description="Disordered" evidence="3">
    <location>
        <begin position="125"/>
        <end position="149"/>
    </location>
</feature>